<dbReference type="EMBL" id="VCEI01000003">
    <property type="protein sequence ID" value="TLU97464.1"/>
    <property type="molecule type" value="Genomic_DNA"/>
</dbReference>
<evidence type="ECO:0000313" key="3">
    <source>
        <dbReference type="Proteomes" id="UP000309788"/>
    </source>
</evidence>
<keyword evidence="1" id="KW-0812">Transmembrane</keyword>
<dbReference type="AlphaFoldDB" id="A0A5R9KML5"/>
<name>A0A5R9KML5_9BACT</name>
<reference evidence="2 3" key="1">
    <citation type="submission" date="2019-05" db="EMBL/GenBank/DDBJ databases">
        <authorList>
            <person name="Qu J.-H."/>
        </authorList>
    </citation>
    <scope>NUCLEOTIDE SEQUENCE [LARGE SCALE GENOMIC DNA]</scope>
    <source>
        <strain evidence="2 3">Z12</strain>
    </source>
</reference>
<dbReference type="OrthoDB" id="1367059at2"/>
<sequence>MENTIYVDFKSLRQAYIEVKTFIEYEVGSNVSSLNTKIEDDLGCAGDDNYDLLDKFVSKYELDYADFDYSKHFLSEGEITSPLLTLLTLPILVIMLIICILTFGKINLFKVKLISSWQRQTLDMTFGDMLTWYLTRKYCLRADARFKLMNRSN</sequence>
<keyword evidence="1" id="KW-1133">Transmembrane helix</keyword>
<protein>
    <submittedName>
        <fullName evidence="2">DUF1493 family protein</fullName>
    </submittedName>
</protein>
<comment type="caution">
    <text evidence="2">The sequence shown here is derived from an EMBL/GenBank/DDBJ whole genome shotgun (WGS) entry which is preliminary data.</text>
</comment>
<gene>
    <name evidence="2" type="ORF">FEM55_00385</name>
</gene>
<keyword evidence="3" id="KW-1185">Reference proteome</keyword>
<dbReference type="RefSeq" id="WP_138279355.1">
    <property type="nucleotide sequence ID" value="NZ_BMGE01000020.1"/>
</dbReference>
<evidence type="ECO:0000256" key="1">
    <source>
        <dbReference type="SAM" id="Phobius"/>
    </source>
</evidence>
<organism evidence="2 3">
    <name type="scientific">Dyadobacter sediminis</name>
    <dbReference type="NCBI Taxonomy" id="1493691"/>
    <lineage>
        <taxon>Bacteria</taxon>
        <taxon>Pseudomonadati</taxon>
        <taxon>Bacteroidota</taxon>
        <taxon>Cytophagia</taxon>
        <taxon>Cytophagales</taxon>
        <taxon>Spirosomataceae</taxon>
        <taxon>Dyadobacter</taxon>
    </lineage>
</organism>
<accession>A0A5R9KML5</accession>
<keyword evidence="1" id="KW-0472">Membrane</keyword>
<proteinExistence type="predicted"/>
<dbReference type="Proteomes" id="UP000309788">
    <property type="component" value="Unassembled WGS sequence"/>
</dbReference>
<feature type="transmembrane region" description="Helical" evidence="1">
    <location>
        <begin position="83"/>
        <end position="103"/>
    </location>
</feature>
<dbReference type="Pfam" id="PF07377">
    <property type="entry name" value="DUF1493"/>
    <property type="match status" value="1"/>
</dbReference>
<evidence type="ECO:0000313" key="2">
    <source>
        <dbReference type="EMBL" id="TLU97464.1"/>
    </source>
</evidence>
<dbReference type="InterPro" id="IPR010862">
    <property type="entry name" value="DUF1493"/>
</dbReference>